<accession>A0AAV4PX78</accession>
<evidence type="ECO:0000256" key="1">
    <source>
        <dbReference type="SAM" id="MobiDB-lite"/>
    </source>
</evidence>
<reference evidence="2 3" key="1">
    <citation type="submission" date="2021-06" db="EMBL/GenBank/DDBJ databases">
        <title>Caerostris extrusa draft genome.</title>
        <authorList>
            <person name="Kono N."/>
            <person name="Arakawa K."/>
        </authorList>
    </citation>
    <scope>NUCLEOTIDE SEQUENCE [LARGE SCALE GENOMIC DNA]</scope>
</reference>
<gene>
    <name evidence="2" type="ORF">CEXT_371611</name>
</gene>
<feature type="region of interest" description="Disordered" evidence="1">
    <location>
        <begin position="13"/>
        <end position="77"/>
    </location>
</feature>
<comment type="caution">
    <text evidence="2">The sequence shown here is derived from an EMBL/GenBank/DDBJ whole genome shotgun (WGS) entry which is preliminary data.</text>
</comment>
<name>A0AAV4PX78_CAEEX</name>
<dbReference type="EMBL" id="BPLR01005098">
    <property type="protein sequence ID" value="GIX99777.1"/>
    <property type="molecule type" value="Genomic_DNA"/>
</dbReference>
<keyword evidence="3" id="KW-1185">Reference proteome</keyword>
<proteinExistence type="predicted"/>
<feature type="compositionally biased region" description="Polar residues" evidence="1">
    <location>
        <begin position="61"/>
        <end position="71"/>
    </location>
</feature>
<sequence length="105" mass="11640">MQIIQSIIQNIKPKKTPHHFTRHPCPRRNPQLHSDSRKEPLLQFDTRSSTNTSPWMVLGTSECSSAGNNSRTADDNIGEGASQMSYIIPRFDISGDILCGELSSG</sequence>
<dbReference type="AlphaFoldDB" id="A0AAV4PX78"/>
<evidence type="ECO:0000313" key="3">
    <source>
        <dbReference type="Proteomes" id="UP001054945"/>
    </source>
</evidence>
<organism evidence="2 3">
    <name type="scientific">Caerostris extrusa</name>
    <name type="common">Bark spider</name>
    <name type="synonym">Caerostris bankana</name>
    <dbReference type="NCBI Taxonomy" id="172846"/>
    <lineage>
        <taxon>Eukaryota</taxon>
        <taxon>Metazoa</taxon>
        <taxon>Ecdysozoa</taxon>
        <taxon>Arthropoda</taxon>
        <taxon>Chelicerata</taxon>
        <taxon>Arachnida</taxon>
        <taxon>Araneae</taxon>
        <taxon>Araneomorphae</taxon>
        <taxon>Entelegynae</taxon>
        <taxon>Araneoidea</taxon>
        <taxon>Araneidae</taxon>
        <taxon>Caerostris</taxon>
    </lineage>
</organism>
<feature type="compositionally biased region" description="Polar residues" evidence="1">
    <location>
        <begin position="45"/>
        <end position="54"/>
    </location>
</feature>
<feature type="compositionally biased region" description="Basic residues" evidence="1">
    <location>
        <begin position="13"/>
        <end position="26"/>
    </location>
</feature>
<evidence type="ECO:0000313" key="2">
    <source>
        <dbReference type="EMBL" id="GIX99777.1"/>
    </source>
</evidence>
<protein>
    <submittedName>
        <fullName evidence="2">Uncharacterized protein</fullName>
    </submittedName>
</protein>
<dbReference type="Proteomes" id="UP001054945">
    <property type="component" value="Unassembled WGS sequence"/>
</dbReference>